<evidence type="ECO:0000256" key="1">
    <source>
        <dbReference type="ARBA" id="ARBA00005189"/>
    </source>
</evidence>
<dbReference type="InterPro" id="IPR002123">
    <property type="entry name" value="Plipid/glycerol_acylTrfase"/>
</dbReference>
<keyword evidence="7" id="KW-0594">Phospholipid biosynthesis</keyword>
<evidence type="ECO:0000256" key="6">
    <source>
        <dbReference type="ARBA" id="ARBA00023315"/>
    </source>
</evidence>
<dbReference type="RefSeq" id="WP_103079455.1">
    <property type="nucleotide sequence ID" value="NZ_AZRM01000061.1"/>
</dbReference>
<dbReference type="InterPro" id="IPR004552">
    <property type="entry name" value="AGP_acyltrans"/>
</dbReference>
<evidence type="ECO:0000313" key="11">
    <source>
        <dbReference type="Proteomes" id="UP000236199"/>
    </source>
</evidence>
<feature type="domain" description="Phospholipid/glycerol acyltransferase" evidence="9">
    <location>
        <begin position="85"/>
        <end position="198"/>
    </location>
</feature>
<keyword evidence="8" id="KW-1133">Transmembrane helix</keyword>
<evidence type="ECO:0000256" key="2">
    <source>
        <dbReference type="ARBA" id="ARBA00008655"/>
    </source>
</evidence>
<evidence type="ECO:0000256" key="7">
    <source>
        <dbReference type="RuleBase" id="RU361267"/>
    </source>
</evidence>
<accession>A0A2K1P4Q4</accession>
<comment type="similarity">
    <text evidence="2 7">Belongs to the 1-acyl-sn-glycerol-3-phosphate acyltransferase family.</text>
</comment>
<dbReference type="PANTHER" id="PTHR10434">
    <property type="entry name" value="1-ACYL-SN-GLYCEROL-3-PHOSPHATE ACYLTRANSFERASE"/>
    <property type="match status" value="1"/>
</dbReference>
<dbReference type="GO" id="GO:0003841">
    <property type="term" value="F:1-acylglycerol-3-phosphate O-acyltransferase activity"/>
    <property type="evidence" value="ECO:0007669"/>
    <property type="project" value="UniProtKB-UniRule"/>
</dbReference>
<keyword evidence="11" id="KW-1185">Reference proteome</keyword>
<evidence type="ECO:0000256" key="4">
    <source>
        <dbReference type="ARBA" id="ARBA00022679"/>
    </source>
</evidence>
<dbReference type="NCBIfam" id="TIGR00530">
    <property type="entry name" value="AGP_acyltrn"/>
    <property type="match status" value="1"/>
</dbReference>
<dbReference type="SUPFAM" id="SSF69593">
    <property type="entry name" value="Glycerol-3-phosphate (1)-acyltransferase"/>
    <property type="match status" value="1"/>
</dbReference>
<dbReference type="GO" id="GO:0006654">
    <property type="term" value="P:phosphatidic acid biosynthetic process"/>
    <property type="evidence" value="ECO:0007669"/>
    <property type="project" value="TreeGrafter"/>
</dbReference>
<dbReference type="AlphaFoldDB" id="A0A2K1P4Q4"/>
<comment type="catalytic activity">
    <reaction evidence="7">
        <text>a 1-acyl-sn-glycero-3-phosphate + an acyl-CoA = a 1,2-diacyl-sn-glycero-3-phosphate + CoA</text>
        <dbReference type="Rhea" id="RHEA:19709"/>
        <dbReference type="ChEBI" id="CHEBI:57287"/>
        <dbReference type="ChEBI" id="CHEBI:57970"/>
        <dbReference type="ChEBI" id="CHEBI:58342"/>
        <dbReference type="ChEBI" id="CHEBI:58608"/>
        <dbReference type="EC" id="2.3.1.51"/>
    </reaction>
</comment>
<keyword evidence="4 7" id="KW-0808">Transferase</keyword>
<comment type="domain">
    <text evidence="7">The HXXXXD motif is essential for acyltransferase activity and may constitute the binding site for the phosphate moiety of the glycerol-3-phosphate.</text>
</comment>
<keyword evidence="3 7" id="KW-0444">Lipid biosynthesis</keyword>
<dbReference type="Pfam" id="PF01553">
    <property type="entry name" value="Acyltransferase"/>
    <property type="match status" value="1"/>
</dbReference>
<dbReference type="EMBL" id="AZRM01000061">
    <property type="protein sequence ID" value="PNR97768.1"/>
    <property type="molecule type" value="Genomic_DNA"/>
</dbReference>
<comment type="pathway">
    <text evidence="1">Lipid metabolism.</text>
</comment>
<keyword evidence="7" id="KW-1208">Phospholipid metabolism</keyword>
<gene>
    <name evidence="10" type="ORF">X928_09485</name>
</gene>
<evidence type="ECO:0000313" key="10">
    <source>
        <dbReference type="EMBL" id="PNR97768.1"/>
    </source>
</evidence>
<evidence type="ECO:0000256" key="5">
    <source>
        <dbReference type="ARBA" id="ARBA00023098"/>
    </source>
</evidence>
<name>A0A2K1P4Q4_9BACT</name>
<evidence type="ECO:0000256" key="8">
    <source>
        <dbReference type="SAM" id="Phobius"/>
    </source>
</evidence>
<keyword evidence="5 7" id="KW-0443">Lipid metabolism</keyword>
<dbReference type="GO" id="GO:0016020">
    <property type="term" value="C:membrane"/>
    <property type="evidence" value="ECO:0007669"/>
    <property type="project" value="InterPro"/>
</dbReference>
<organism evidence="10 11">
    <name type="scientific">Petrotoga miotherma DSM 10691</name>
    <dbReference type="NCBI Taxonomy" id="1434326"/>
    <lineage>
        <taxon>Bacteria</taxon>
        <taxon>Thermotogati</taxon>
        <taxon>Thermotogota</taxon>
        <taxon>Thermotogae</taxon>
        <taxon>Petrotogales</taxon>
        <taxon>Petrotogaceae</taxon>
        <taxon>Petrotoga</taxon>
    </lineage>
</organism>
<dbReference type="CDD" id="cd07989">
    <property type="entry name" value="LPLAT_AGPAT-like"/>
    <property type="match status" value="1"/>
</dbReference>
<protein>
    <recommendedName>
        <fullName evidence="7">1-acyl-sn-glycerol-3-phosphate acyltransferase</fullName>
        <ecNumber evidence="7">2.3.1.51</ecNumber>
    </recommendedName>
</protein>
<comment type="caution">
    <text evidence="10">The sequence shown here is derived from an EMBL/GenBank/DDBJ whole genome shotgun (WGS) entry which is preliminary data.</text>
</comment>
<keyword evidence="8" id="KW-0472">Membrane</keyword>
<evidence type="ECO:0000256" key="3">
    <source>
        <dbReference type="ARBA" id="ARBA00022516"/>
    </source>
</evidence>
<reference evidence="10 11" key="1">
    <citation type="submission" date="2013-12" db="EMBL/GenBank/DDBJ databases">
        <title>Comparative genomics of Petrotoga isolates.</title>
        <authorList>
            <person name="Nesbo C.L."/>
            <person name="Charchuk R."/>
            <person name="Chow K."/>
        </authorList>
    </citation>
    <scope>NUCLEOTIDE SEQUENCE [LARGE SCALE GENOMIC DNA]</scope>
    <source>
        <strain evidence="10 11">DSM 10691</strain>
    </source>
</reference>
<keyword evidence="8" id="KW-0812">Transmembrane</keyword>
<dbReference type="PANTHER" id="PTHR10434:SF64">
    <property type="entry name" value="1-ACYL-SN-GLYCEROL-3-PHOSPHATE ACYLTRANSFERASE-RELATED"/>
    <property type="match status" value="1"/>
</dbReference>
<keyword evidence="6 7" id="KW-0012">Acyltransferase</keyword>
<feature type="transmembrane region" description="Helical" evidence="8">
    <location>
        <begin position="12"/>
        <end position="34"/>
    </location>
</feature>
<evidence type="ECO:0000259" key="9">
    <source>
        <dbReference type="SMART" id="SM00563"/>
    </source>
</evidence>
<sequence>MKKVLETIKAIFFTIWLIIGFFGVVIVYGSYVLIKANILEKRKGFKVSQEYIRTVVSWFGRVTFKFLNSKILVFGEENIPKQGPYVIVANHQSIFDIPLILGYIYPTAFIAKKELSMIPILGSFIKKLGSILIDRSNVKSGAIALKKFAKLSQSGEIITLFPEGTRSLDGQVGEFKKGTLLIPFRYNIKILPITIDGTIKMSKKGSAFIKPSNINLFIHEPVEPKLFASEGELRECLKSIISEKITSESQLALKETRA</sequence>
<dbReference type="Proteomes" id="UP000236199">
    <property type="component" value="Unassembled WGS sequence"/>
</dbReference>
<dbReference type="OrthoDB" id="9803035at2"/>
<dbReference type="SMART" id="SM00563">
    <property type="entry name" value="PlsC"/>
    <property type="match status" value="1"/>
</dbReference>
<dbReference type="EC" id="2.3.1.51" evidence="7"/>
<proteinExistence type="inferred from homology"/>